<proteinExistence type="predicted"/>
<dbReference type="EMBL" id="ML208775">
    <property type="protein sequence ID" value="TFK60442.1"/>
    <property type="molecule type" value="Genomic_DNA"/>
</dbReference>
<accession>A0ACD3A6J0</accession>
<sequence>MVGSGESSKGVKLVSPGELLTLQVRAFIDAAEDVDVDDETIDDLVHLLTQNGGDAALASSLLPNDTHSNDEHSNDGGDFSEHELFLAALYGVPEDEPTWSKQEIRHMLHYLKERGMSAWVKEYVFVREIPIPKLLLAFGMQLCPELAERKLQTLLYLLRVALSRELRLRDKLRQYNTIDDAIRLIANAQRIVILTGAGISVSCGIPDFRSRDGLYATLKNEGRYDLEDPQQMFDINYFKENPSIFYSFASQIYPSNFTPSTCHKFIKLVEDKGKLLRNYTQNIDTLETKAGVKRVLQCHGSFASATCLLCRRSVPGTEIEHEILTHRVPLCTVCNVPKPTKTKGRKKKSKKKQRGEWDSEEEDESDGPDYPPSIMKPDITFFGEKLTDDFDKLLAEDREKVDLLLVIGTSLKVSPVADILSHLPHSVPQILINKTPIRHINPDIMLLGDADGIVNHLCQELRWELRDTPTAVKQAKRPLNGNLEPERVKNSHVWLFPGAEGGRWLQEFEHTLAEQTSQIKTSQPTTSLPSETSLREAKRTKIG</sequence>
<dbReference type="Proteomes" id="UP000308600">
    <property type="component" value="Unassembled WGS sequence"/>
</dbReference>
<gene>
    <name evidence="1" type="ORF">BDN72DRAFT_526798</name>
</gene>
<keyword evidence="2" id="KW-1185">Reference proteome</keyword>
<organism evidence="1 2">
    <name type="scientific">Pluteus cervinus</name>
    <dbReference type="NCBI Taxonomy" id="181527"/>
    <lineage>
        <taxon>Eukaryota</taxon>
        <taxon>Fungi</taxon>
        <taxon>Dikarya</taxon>
        <taxon>Basidiomycota</taxon>
        <taxon>Agaricomycotina</taxon>
        <taxon>Agaricomycetes</taxon>
        <taxon>Agaricomycetidae</taxon>
        <taxon>Agaricales</taxon>
        <taxon>Pluteineae</taxon>
        <taxon>Pluteaceae</taxon>
        <taxon>Pluteus</taxon>
    </lineage>
</organism>
<name>A0ACD3A6J0_9AGAR</name>
<evidence type="ECO:0000313" key="1">
    <source>
        <dbReference type="EMBL" id="TFK60442.1"/>
    </source>
</evidence>
<reference evidence="1 2" key="1">
    <citation type="journal article" date="2019" name="Nat. Ecol. Evol.">
        <title>Megaphylogeny resolves global patterns of mushroom evolution.</title>
        <authorList>
            <person name="Varga T."/>
            <person name="Krizsan K."/>
            <person name="Foldi C."/>
            <person name="Dima B."/>
            <person name="Sanchez-Garcia M."/>
            <person name="Sanchez-Ramirez S."/>
            <person name="Szollosi G.J."/>
            <person name="Szarkandi J.G."/>
            <person name="Papp V."/>
            <person name="Albert L."/>
            <person name="Andreopoulos W."/>
            <person name="Angelini C."/>
            <person name="Antonin V."/>
            <person name="Barry K.W."/>
            <person name="Bougher N.L."/>
            <person name="Buchanan P."/>
            <person name="Buyck B."/>
            <person name="Bense V."/>
            <person name="Catcheside P."/>
            <person name="Chovatia M."/>
            <person name="Cooper J."/>
            <person name="Damon W."/>
            <person name="Desjardin D."/>
            <person name="Finy P."/>
            <person name="Geml J."/>
            <person name="Haridas S."/>
            <person name="Hughes K."/>
            <person name="Justo A."/>
            <person name="Karasinski D."/>
            <person name="Kautmanova I."/>
            <person name="Kiss B."/>
            <person name="Kocsube S."/>
            <person name="Kotiranta H."/>
            <person name="LaButti K.M."/>
            <person name="Lechner B.E."/>
            <person name="Liimatainen K."/>
            <person name="Lipzen A."/>
            <person name="Lukacs Z."/>
            <person name="Mihaltcheva S."/>
            <person name="Morgado L.N."/>
            <person name="Niskanen T."/>
            <person name="Noordeloos M.E."/>
            <person name="Ohm R.A."/>
            <person name="Ortiz-Santana B."/>
            <person name="Ovrebo C."/>
            <person name="Racz N."/>
            <person name="Riley R."/>
            <person name="Savchenko A."/>
            <person name="Shiryaev A."/>
            <person name="Soop K."/>
            <person name="Spirin V."/>
            <person name="Szebenyi C."/>
            <person name="Tomsovsky M."/>
            <person name="Tulloss R.E."/>
            <person name="Uehling J."/>
            <person name="Grigoriev I.V."/>
            <person name="Vagvolgyi C."/>
            <person name="Papp T."/>
            <person name="Martin F.M."/>
            <person name="Miettinen O."/>
            <person name="Hibbett D.S."/>
            <person name="Nagy L.G."/>
        </authorList>
    </citation>
    <scope>NUCLEOTIDE SEQUENCE [LARGE SCALE GENOMIC DNA]</scope>
    <source>
        <strain evidence="1 2">NL-1719</strain>
    </source>
</reference>
<evidence type="ECO:0000313" key="2">
    <source>
        <dbReference type="Proteomes" id="UP000308600"/>
    </source>
</evidence>
<protein>
    <submittedName>
        <fullName evidence="1">SIR2-domain-containing protein</fullName>
    </submittedName>
</protein>